<dbReference type="InterPro" id="IPR003124">
    <property type="entry name" value="WH2_dom"/>
</dbReference>
<dbReference type="Proteomes" id="UP001487740">
    <property type="component" value="Unassembled WGS sequence"/>
</dbReference>
<comment type="caution">
    <text evidence="6">The sequence shown here is derived from an EMBL/GenBank/DDBJ whole genome shotgun (WGS) entry which is preliminary data.</text>
</comment>
<dbReference type="InterPro" id="IPR036871">
    <property type="entry name" value="PX_dom_sf"/>
</dbReference>
<proteinExistence type="predicted"/>
<dbReference type="EMBL" id="JARAKH010000015">
    <property type="protein sequence ID" value="KAK8396824.1"/>
    <property type="molecule type" value="Genomic_DNA"/>
</dbReference>
<keyword evidence="7" id="KW-1185">Reference proteome</keyword>
<gene>
    <name evidence="6" type="ORF">O3P69_005059</name>
</gene>
<dbReference type="GO" id="GO:0004672">
    <property type="term" value="F:protein kinase activity"/>
    <property type="evidence" value="ECO:0007669"/>
    <property type="project" value="InterPro"/>
</dbReference>
<feature type="region of interest" description="Disordered" evidence="3">
    <location>
        <begin position="438"/>
        <end position="542"/>
    </location>
</feature>
<dbReference type="GO" id="GO:0003779">
    <property type="term" value="F:actin binding"/>
    <property type="evidence" value="ECO:0007669"/>
    <property type="project" value="InterPro"/>
</dbReference>
<dbReference type="GO" id="GO:0035091">
    <property type="term" value="F:phosphatidylinositol binding"/>
    <property type="evidence" value="ECO:0007669"/>
    <property type="project" value="InterPro"/>
</dbReference>
<dbReference type="GO" id="GO:0005524">
    <property type="term" value="F:ATP binding"/>
    <property type="evidence" value="ECO:0007669"/>
    <property type="project" value="InterPro"/>
</dbReference>
<evidence type="ECO:0000256" key="1">
    <source>
        <dbReference type="ARBA" id="ARBA00004496"/>
    </source>
</evidence>
<sequence>MAVFERKKEDRIVTDDTKPLIAFITDTRNTDGHVEYLLEVWRVPDVETKWNVSHRYSDFAQLHATLRVGTVALPALPPKKVFGNTDRDFINERRVALQKYMDGILANSLLAASLPVRQFLDPKNYSRNFQEEGRQNVHMVLRAGGSHEVTEALPQCGTRVTKVYFLAHPLADPKTQHVLWWAPFGPDKAMNLRDTHATLTALVQCQHPYIVPSVSSVATEVGVCVVRPWFPQGSLRDMIHQVRPKGSALVKYSGDKLIAVAEKKCAVFGRQILEALLFLHEKGLGHGHVHTGNMVLENNVCQLLDLENQVVGMPNQLRARVVQHRRINSIEALDVYSFGHAMYEMLFQRRLETDTCEDFPPECSPMARSVLESILSAEACKNGLPAVAGLLTHPFFSEVPLHSYEKPTLKLPSSVKQAIALSHQSLLTRLAADQKKVRQQRKLSKAEAFVQQRSIKGRPKKHLHLETNGLASGGDSLTNSGNAENLNNKTTTTGTPNSPLPPPPPPPTTPLTPVPPPPPPPPPPSTGPASSPEAAAVDEKERTALLNAITAFKKGLLKNVETNDRSTPAV</sequence>
<dbReference type="InterPro" id="IPR001245">
    <property type="entry name" value="Ser-Thr/Tyr_kinase_cat_dom"/>
</dbReference>
<dbReference type="PANTHER" id="PTHR22999:SF40">
    <property type="entry name" value="PX DOMAIN-CONTAINING PROTEIN KINASE-LIKE PROTEIN"/>
    <property type="match status" value="1"/>
</dbReference>
<evidence type="ECO:0008006" key="8">
    <source>
        <dbReference type="Google" id="ProtNLM"/>
    </source>
</evidence>
<dbReference type="GO" id="GO:0043271">
    <property type="term" value="P:negative regulation of monoatomic ion transport"/>
    <property type="evidence" value="ECO:0007669"/>
    <property type="project" value="TreeGrafter"/>
</dbReference>
<dbReference type="PANTHER" id="PTHR22999">
    <property type="entry name" value="PX SERINE/THREONINE KINASE PXK"/>
    <property type="match status" value="1"/>
</dbReference>
<dbReference type="GO" id="GO:0005770">
    <property type="term" value="C:late endosome"/>
    <property type="evidence" value="ECO:0007669"/>
    <property type="project" value="TreeGrafter"/>
</dbReference>
<dbReference type="GO" id="GO:0008333">
    <property type="term" value="P:endosome to lysosome transport"/>
    <property type="evidence" value="ECO:0007669"/>
    <property type="project" value="TreeGrafter"/>
</dbReference>
<dbReference type="InterPro" id="IPR011009">
    <property type="entry name" value="Kinase-like_dom_sf"/>
</dbReference>
<name>A0AAW0U9R7_SCYPA</name>
<evidence type="ECO:0000313" key="7">
    <source>
        <dbReference type="Proteomes" id="UP001487740"/>
    </source>
</evidence>
<dbReference type="Pfam" id="PF02205">
    <property type="entry name" value="WH2"/>
    <property type="match status" value="1"/>
</dbReference>
<evidence type="ECO:0000256" key="3">
    <source>
        <dbReference type="SAM" id="MobiDB-lite"/>
    </source>
</evidence>
<dbReference type="GO" id="GO:0005886">
    <property type="term" value="C:plasma membrane"/>
    <property type="evidence" value="ECO:0007669"/>
    <property type="project" value="TreeGrafter"/>
</dbReference>
<dbReference type="SUPFAM" id="SSF56112">
    <property type="entry name" value="Protein kinase-like (PK-like)"/>
    <property type="match status" value="1"/>
</dbReference>
<keyword evidence="2" id="KW-0963">Cytoplasm</keyword>
<evidence type="ECO:0000259" key="5">
    <source>
        <dbReference type="PROSITE" id="PS50195"/>
    </source>
</evidence>
<protein>
    <recommendedName>
        <fullName evidence="8">PX domain-containing protein kinase-like protein</fullName>
    </recommendedName>
</protein>
<dbReference type="Gene3D" id="1.10.510.10">
    <property type="entry name" value="Transferase(Phosphotransferase) domain 1"/>
    <property type="match status" value="1"/>
</dbReference>
<feature type="domain" description="PX" evidence="5">
    <location>
        <begin position="14"/>
        <end position="127"/>
    </location>
</feature>
<dbReference type="Pfam" id="PF07714">
    <property type="entry name" value="PK_Tyr_Ser-Thr"/>
    <property type="match status" value="1"/>
</dbReference>
<feature type="compositionally biased region" description="Pro residues" evidence="3">
    <location>
        <begin position="498"/>
        <end position="526"/>
    </location>
</feature>
<feature type="domain" description="Protein kinase" evidence="4">
    <location>
        <begin position="135"/>
        <end position="450"/>
    </location>
</feature>
<evidence type="ECO:0000259" key="4">
    <source>
        <dbReference type="PROSITE" id="PS50011"/>
    </source>
</evidence>
<organism evidence="6 7">
    <name type="scientific">Scylla paramamosain</name>
    <name type="common">Mud crab</name>
    <dbReference type="NCBI Taxonomy" id="85552"/>
    <lineage>
        <taxon>Eukaryota</taxon>
        <taxon>Metazoa</taxon>
        <taxon>Ecdysozoa</taxon>
        <taxon>Arthropoda</taxon>
        <taxon>Crustacea</taxon>
        <taxon>Multicrustacea</taxon>
        <taxon>Malacostraca</taxon>
        <taxon>Eumalacostraca</taxon>
        <taxon>Eucarida</taxon>
        <taxon>Decapoda</taxon>
        <taxon>Pleocyemata</taxon>
        <taxon>Brachyura</taxon>
        <taxon>Eubrachyura</taxon>
        <taxon>Portunoidea</taxon>
        <taxon>Portunidae</taxon>
        <taxon>Portuninae</taxon>
        <taxon>Scylla</taxon>
    </lineage>
</organism>
<comment type="subcellular location">
    <subcellularLocation>
        <location evidence="1">Cytoplasm</location>
    </subcellularLocation>
</comment>
<dbReference type="PROSITE" id="PS50195">
    <property type="entry name" value="PX"/>
    <property type="match status" value="1"/>
</dbReference>
<dbReference type="GO" id="GO:0005769">
    <property type="term" value="C:early endosome"/>
    <property type="evidence" value="ECO:0007669"/>
    <property type="project" value="TreeGrafter"/>
</dbReference>
<reference evidence="6 7" key="1">
    <citation type="submission" date="2023-03" db="EMBL/GenBank/DDBJ databases">
        <title>High-quality genome of Scylla paramamosain provides insights in environmental adaptation.</title>
        <authorList>
            <person name="Zhang L."/>
        </authorList>
    </citation>
    <scope>NUCLEOTIDE SEQUENCE [LARGE SCALE GENOMIC DNA]</scope>
    <source>
        <strain evidence="6">LZ_2023a</strain>
        <tissue evidence="6">Muscle</tissue>
    </source>
</reference>
<dbReference type="SUPFAM" id="SSF64268">
    <property type="entry name" value="PX domain"/>
    <property type="match status" value="1"/>
</dbReference>
<evidence type="ECO:0000313" key="6">
    <source>
        <dbReference type="EMBL" id="KAK8396824.1"/>
    </source>
</evidence>
<feature type="compositionally biased region" description="Polar residues" evidence="3">
    <location>
        <begin position="475"/>
        <end position="489"/>
    </location>
</feature>
<dbReference type="GO" id="GO:0045022">
    <property type="term" value="P:early endosome to late endosome transport"/>
    <property type="evidence" value="ECO:0007669"/>
    <property type="project" value="TreeGrafter"/>
</dbReference>
<dbReference type="PROSITE" id="PS50011">
    <property type="entry name" value="PROTEIN_KINASE_DOM"/>
    <property type="match status" value="1"/>
</dbReference>
<dbReference type="SMART" id="SM00312">
    <property type="entry name" value="PX"/>
    <property type="match status" value="1"/>
</dbReference>
<dbReference type="Pfam" id="PF00787">
    <property type="entry name" value="PX"/>
    <property type="match status" value="1"/>
</dbReference>
<dbReference type="InterPro" id="IPR051837">
    <property type="entry name" value="SortingNexin/PXDomain-PKLike"/>
</dbReference>
<dbReference type="InterPro" id="IPR000719">
    <property type="entry name" value="Prot_kinase_dom"/>
</dbReference>
<accession>A0AAW0U9R7</accession>
<dbReference type="InterPro" id="IPR001683">
    <property type="entry name" value="PX_dom"/>
</dbReference>
<dbReference type="Gene3D" id="3.30.1520.10">
    <property type="entry name" value="Phox-like domain"/>
    <property type="match status" value="1"/>
</dbReference>
<evidence type="ECO:0000256" key="2">
    <source>
        <dbReference type="ARBA" id="ARBA00022490"/>
    </source>
</evidence>
<dbReference type="GO" id="GO:0006622">
    <property type="term" value="P:protein targeting to lysosome"/>
    <property type="evidence" value="ECO:0007669"/>
    <property type="project" value="TreeGrafter"/>
</dbReference>
<dbReference type="AlphaFoldDB" id="A0AAW0U9R7"/>